<keyword evidence="2" id="KW-0408">Iron</keyword>
<evidence type="ECO:0000256" key="2">
    <source>
        <dbReference type="RuleBase" id="RU000461"/>
    </source>
</evidence>
<comment type="caution">
    <text evidence="3">The sequence shown here is derived from an EMBL/GenBank/DDBJ whole genome shotgun (WGS) entry which is preliminary data.</text>
</comment>
<keyword evidence="2" id="KW-0349">Heme</keyword>
<sequence length="414" mass="46709">MNSVNPAITPEGALPDNVPQDRVFDIDLFKLDQVEDGYQEAMMKLQKPEIPSIIWTPRNGGHWIVTRAQAVQEVLQNPDPFSSQVIVLPKEAGEKYDFIPTRLDPPEHKAYRKVINNVLDPRQMRNIEDSVRQTSIDLIEAFAAKGKCDFTTEYAEQFPVRVFMAMVDLPLSDAPILMEFAGQILRPAGTTPAEMAVSLERAIKGFYDYLDPILNERRGKDGDDMISRIINSEINGEPMIHSEALNIIANLLLAGLDTVVSFLSFVMIFLGRNPDHVKQLRDDPSMIPRAAEELLRRFPIVADARMVARDTEYEGVTLKKGDMIQVPTVYSGLDESLNDDPWTVDFHRRRPLHNTFGDGPHRCAGMHLARMEIAITLKEWIARIPEFRLGSNAKPEYASGMVATVKCVPLEWDV</sequence>
<dbReference type="PROSITE" id="PS00086">
    <property type="entry name" value="CYTOCHROME_P450"/>
    <property type="match status" value="1"/>
</dbReference>
<protein>
    <submittedName>
        <fullName evidence="3">Cytochrome P450</fullName>
    </submittedName>
</protein>
<gene>
    <name evidence="3" type="ORF">D2V07_06690</name>
</gene>
<evidence type="ECO:0000313" key="3">
    <source>
        <dbReference type="EMBL" id="RIV87984.1"/>
    </source>
</evidence>
<dbReference type="Gene3D" id="1.10.630.10">
    <property type="entry name" value="Cytochrome P450"/>
    <property type="match status" value="1"/>
</dbReference>
<dbReference type="GO" id="GO:0016705">
    <property type="term" value="F:oxidoreductase activity, acting on paired donors, with incorporation or reduction of molecular oxygen"/>
    <property type="evidence" value="ECO:0007669"/>
    <property type="project" value="InterPro"/>
</dbReference>
<dbReference type="AlphaFoldDB" id="A0A418NVE0"/>
<dbReference type="PRINTS" id="PR00359">
    <property type="entry name" value="BP450"/>
</dbReference>
<keyword evidence="2" id="KW-0479">Metal-binding</keyword>
<keyword evidence="4" id="KW-1185">Reference proteome</keyword>
<dbReference type="InterPro" id="IPR017972">
    <property type="entry name" value="Cyt_P450_CS"/>
</dbReference>
<dbReference type="InterPro" id="IPR036396">
    <property type="entry name" value="Cyt_P450_sf"/>
</dbReference>
<reference evidence="3 4" key="1">
    <citation type="submission" date="2018-08" db="EMBL/GenBank/DDBJ databases">
        <title>Erythrobacter zhengii sp.nov., a bacterium isolated from deep-sea sediment.</title>
        <authorList>
            <person name="Fang C."/>
            <person name="Wu Y.-H."/>
            <person name="Sun C."/>
            <person name="Wang H."/>
            <person name="Cheng H."/>
            <person name="Meng F.-X."/>
            <person name="Wang C.-S."/>
            <person name="Xu X.-W."/>
        </authorList>
    </citation>
    <scope>NUCLEOTIDE SEQUENCE [LARGE SCALE GENOMIC DNA]</scope>
    <source>
        <strain evidence="3 4">V18</strain>
    </source>
</reference>
<dbReference type="GO" id="GO:0020037">
    <property type="term" value="F:heme binding"/>
    <property type="evidence" value="ECO:0007669"/>
    <property type="project" value="InterPro"/>
</dbReference>
<dbReference type="GO" id="GO:0005506">
    <property type="term" value="F:iron ion binding"/>
    <property type="evidence" value="ECO:0007669"/>
    <property type="project" value="InterPro"/>
</dbReference>
<comment type="similarity">
    <text evidence="1 2">Belongs to the cytochrome P450 family.</text>
</comment>
<dbReference type="PANTHER" id="PTHR46696:SF6">
    <property type="entry name" value="P450, PUTATIVE (EUROFUNG)-RELATED"/>
    <property type="match status" value="1"/>
</dbReference>
<dbReference type="InterPro" id="IPR002397">
    <property type="entry name" value="Cyt_P450_B"/>
</dbReference>
<dbReference type="InterPro" id="IPR001128">
    <property type="entry name" value="Cyt_P450"/>
</dbReference>
<dbReference type="CDD" id="cd11035">
    <property type="entry name" value="P450cam-like"/>
    <property type="match status" value="1"/>
</dbReference>
<dbReference type="RefSeq" id="WP_119585936.1">
    <property type="nucleotide sequence ID" value="NZ_CAWODQ010000012.1"/>
</dbReference>
<dbReference type="SUPFAM" id="SSF48264">
    <property type="entry name" value="Cytochrome P450"/>
    <property type="match status" value="1"/>
</dbReference>
<accession>A0A418NVE0</accession>
<dbReference type="Proteomes" id="UP000286576">
    <property type="component" value="Unassembled WGS sequence"/>
</dbReference>
<organism evidence="3 4">
    <name type="scientific">Aurantiacibacter zhengii</name>
    <dbReference type="NCBI Taxonomy" id="2307003"/>
    <lineage>
        <taxon>Bacteria</taxon>
        <taxon>Pseudomonadati</taxon>
        <taxon>Pseudomonadota</taxon>
        <taxon>Alphaproteobacteria</taxon>
        <taxon>Sphingomonadales</taxon>
        <taxon>Erythrobacteraceae</taxon>
        <taxon>Aurantiacibacter</taxon>
    </lineage>
</organism>
<dbReference type="EMBL" id="QXFL01000002">
    <property type="protein sequence ID" value="RIV87984.1"/>
    <property type="molecule type" value="Genomic_DNA"/>
</dbReference>
<dbReference type="OrthoDB" id="5522954at2"/>
<keyword evidence="2" id="KW-0503">Monooxygenase</keyword>
<dbReference type="GO" id="GO:0004497">
    <property type="term" value="F:monooxygenase activity"/>
    <property type="evidence" value="ECO:0007669"/>
    <property type="project" value="UniProtKB-KW"/>
</dbReference>
<dbReference type="PANTHER" id="PTHR46696">
    <property type="entry name" value="P450, PUTATIVE (EUROFUNG)-RELATED"/>
    <property type="match status" value="1"/>
</dbReference>
<evidence type="ECO:0000256" key="1">
    <source>
        <dbReference type="ARBA" id="ARBA00010617"/>
    </source>
</evidence>
<evidence type="ECO:0000313" key="4">
    <source>
        <dbReference type="Proteomes" id="UP000286576"/>
    </source>
</evidence>
<proteinExistence type="inferred from homology"/>
<dbReference type="Pfam" id="PF00067">
    <property type="entry name" value="p450"/>
    <property type="match status" value="1"/>
</dbReference>
<keyword evidence="2" id="KW-0560">Oxidoreductase</keyword>
<name>A0A418NVE0_9SPHN</name>
<dbReference type="PRINTS" id="PR00385">
    <property type="entry name" value="P450"/>
</dbReference>